<dbReference type="InterPro" id="IPR006108">
    <property type="entry name" value="3HC_DH_C"/>
</dbReference>
<organism evidence="5">
    <name type="scientific">marine sediment metagenome</name>
    <dbReference type="NCBI Taxonomy" id="412755"/>
    <lineage>
        <taxon>unclassified sequences</taxon>
        <taxon>metagenomes</taxon>
        <taxon>ecological metagenomes</taxon>
    </lineage>
</organism>
<dbReference type="GO" id="GO:0008691">
    <property type="term" value="F:3-hydroxybutyryl-CoA dehydrogenase activity"/>
    <property type="evidence" value="ECO:0007669"/>
    <property type="project" value="TreeGrafter"/>
</dbReference>
<dbReference type="SUPFAM" id="SSF48179">
    <property type="entry name" value="6-phosphogluconate dehydrogenase C-terminal domain-like"/>
    <property type="match status" value="1"/>
</dbReference>
<proteinExistence type="inferred from homology"/>
<dbReference type="PIRSF" id="PIRSF000105">
    <property type="entry name" value="HCDH"/>
    <property type="match status" value="1"/>
</dbReference>
<dbReference type="PANTHER" id="PTHR48075">
    <property type="entry name" value="3-HYDROXYACYL-COA DEHYDROGENASE FAMILY PROTEIN"/>
    <property type="match status" value="1"/>
</dbReference>
<dbReference type="PANTHER" id="PTHR48075:SF5">
    <property type="entry name" value="3-HYDROXYBUTYRYL-COA DEHYDROGENASE"/>
    <property type="match status" value="1"/>
</dbReference>
<dbReference type="Gene3D" id="3.40.50.720">
    <property type="entry name" value="NAD(P)-binding Rossmann-like Domain"/>
    <property type="match status" value="1"/>
</dbReference>
<reference evidence="5" key="1">
    <citation type="journal article" date="2015" name="Nature">
        <title>Complex archaea that bridge the gap between prokaryotes and eukaryotes.</title>
        <authorList>
            <person name="Spang A."/>
            <person name="Saw J.H."/>
            <person name="Jorgensen S.L."/>
            <person name="Zaremba-Niedzwiedzka K."/>
            <person name="Martijn J."/>
            <person name="Lind A.E."/>
            <person name="van Eijk R."/>
            <person name="Schleper C."/>
            <person name="Guy L."/>
            <person name="Ettema T.J."/>
        </authorList>
    </citation>
    <scope>NUCLEOTIDE SEQUENCE</scope>
</reference>
<accession>A0A0F9Q514</accession>
<comment type="similarity">
    <text evidence="1">Belongs to the 3-hydroxyacyl-CoA dehydrogenase family.</text>
</comment>
<dbReference type="InterPro" id="IPR036291">
    <property type="entry name" value="NAD(P)-bd_dom_sf"/>
</dbReference>
<name>A0A0F9Q514_9ZZZZ</name>
<dbReference type="GO" id="GO:0070403">
    <property type="term" value="F:NAD+ binding"/>
    <property type="evidence" value="ECO:0007669"/>
    <property type="project" value="InterPro"/>
</dbReference>
<evidence type="ECO:0000256" key="2">
    <source>
        <dbReference type="ARBA" id="ARBA00023002"/>
    </source>
</evidence>
<dbReference type="InterPro" id="IPR022694">
    <property type="entry name" value="3-OHacyl-CoA_DH"/>
</dbReference>
<dbReference type="EMBL" id="LAZR01001882">
    <property type="protein sequence ID" value="KKN37624.1"/>
    <property type="molecule type" value="Genomic_DNA"/>
</dbReference>
<feature type="domain" description="3-hydroxyacyl-CoA dehydrogenase NAD binding" evidence="4">
    <location>
        <begin position="3"/>
        <end position="182"/>
    </location>
</feature>
<dbReference type="AlphaFoldDB" id="A0A0F9Q514"/>
<dbReference type="InterPro" id="IPR008927">
    <property type="entry name" value="6-PGluconate_DH-like_C_sf"/>
</dbReference>
<dbReference type="InterPro" id="IPR013328">
    <property type="entry name" value="6PGD_dom2"/>
</dbReference>
<feature type="domain" description="3-hydroxyacyl-CoA dehydrogenase C-terminal" evidence="3">
    <location>
        <begin position="185"/>
        <end position="281"/>
    </location>
</feature>
<protein>
    <recommendedName>
        <fullName evidence="6">3-hydroxybutyryl-CoA dehydrogenase</fullName>
    </recommendedName>
</protein>
<dbReference type="Pfam" id="PF02737">
    <property type="entry name" value="3HCDH_N"/>
    <property type="match status" value="1"/>
</dbReference>
<dbReference type="Pfam" id="PF00725">
    <property type="entry name" value="3HCDH"/>
    <property type="match status" value="1"/>
</dbReference>
<evidence type="ECO:0000313" key="5">
    <source>
        <dbReference type="EMBL" id="KKN37624.1"/>
    </source>
</evidence>
<comment type="caution">
    <text evidence="5">The sequence shown here is derived from an EMBL/GenBank/DDBJ whole genome shotgun (WGS) entry which is preliminary data.</text>
</comment>
<dbReference type="InterPro" id="IPR006176">
    <property type="entry name" value="3-OHacyl-CoA_DH_NAD-bd"/>
</dbReference>
<keyword evidence="2" id="KW-0560">Oxidoreductase</keyword>
<dbReference type="PROSITE" id="PS00067">
    <property type="entry name" value="3HCDH"/>
    <property type="match status" value="1"/>
</dbReference>
<dbReference type="GO" id="GO:0006635">
    <property type="term" value="P:fatty acid beta-oxidation"/>
    <property type="evidence" value="ECO:0007669"/>
    <property type="project" value="TreeGrafter"/>
</dbReference>
<dbReference type="Gene3D" id="1.10.1040.10">
    <property type="entry name" value="N-(1-d-carboxylethyl)-l-norvaline Dehydrogenase, domain 2"/>
    <property type="match status" value="1"/>
</dbReference>
<dbReference type="FunFam" id="3.40.50.720:FF:000009">
    <property type="entry name" value="Fatty oxidation complex, alpha subunit"/>
    <property type="match status" value="1"/>
</dbReference>
<evidence type="ECO:0008006" key="6">
    <source>
        <dbReference type="Google" id="ProtNLM"/>
    </source>
</evidence>
<gene>
    <name evidence="5" type="ORF">LCGC14_0761610</name>
</gene>
<sequence>MLVCVLGAGVMGTGIASLFCLSPDVREVLIWGRSQLTLDASFTKIKKEISRFARKNKLSSEEEGLLLSKVSFKTDLSELQNCDLYIEAIAEDFGIKSQLLSELRPYIPDTAIVATNTSSLSVTALAMKVNVPENFIGIHFFNPTSVMLLVELIKGLVTSEETLNKVISLVEKLEKKPVVVKESPGFVVNRMLIPMINEAIAIYSEGVATKVDIDNAMKFGANHPIGPISLADLIGTDVCLSIMETLHLETGDPKYRAHPLLRQYVRAGWLGRKVKKGFYNY</sequence>
<evidence type="ECO:0000259" key="4">
    <source>
        <dbReference type="Pfam" id="PF02737"/>
    </source>
</evidence>
<dbReference type="SUPFAM" id="SSF51735">
    <property type="entry name" value="NAD(P)-binding Rossmann-fold domains"/>
    <property type="match status" value="1"/>
</dbReference>
<evidence type="ECO:0000259" key="3">
    <source>
        <dbReference type="Pfam" id="PF00725"/>
    </source>
</evidence>
<evidence type="ECO:0000256" key="1">
    <source>
        <dbReference type="ARBA" id="ARBA00009463"/>
    </source>
</evidence>
<dbReference type="InterPro" id="IPR006180">
    <property type="entry name" value="3-OHacyl-CoA_DH_CS"/>
</dbReference>